<dbReference type="NCBIfam" id="TIGR03413">
    <property type="entry name" value="GSH_gloB"/>
    <property type="match status" value="1"/>
</dbReference>
<organism evidence="7">
    <name type="scientific">Vannella robusta</name>
    <dbReference type="NCBI Taxonomy" id="1487602"/>
    <lineage>
        <taxon>Eukaryota</taxon>
        <taxon>Amoebozoa</taxon>
        <taxon>Discosea</taxon>
        <taxon>Flabellinia</taxon>
        <taxon>Vannellidae</taxon>
        <taxon>Vannella</taxon>
    </lineage>
</organism>
<dbReference type="GO" id="GO:0019243">
    <property type="term" value="P:methylglyoxal catabolic process to D-lactate via S-lactoyl-glutathione"/>
    <property type="evidence" value="ECO:0007669"/>
    <property type="project" value="InterPro"/>
</dbReference>
<evidence type="ECO:0000256" key="2">
    <source>
        <dbReference type="ARBA" id="ARBA00006759"/>
    </source>
</evidence>
<proteinExistence type="inferred from homology"/>
<dbReference type="SMART" id="SM00849">
    <property type="entry name" value="Lactamase_B"/>
    <property type="match status" value="1"/>
</dbReference>
<dbReference type="InterPro" id="IPR001279">
    <property type="entry name" value="Metallo-B-lactamas"/>
</dbReference>
<reference evidence="7" key="1">
    <citation type="submission" date="2021-01" db="EMBL/GenBank/DDBJ databases">
        <authorList>
            <person name="Corre E."/>
            <person name="Pelletier E."/>
            <person name="Niang G."/>
            <person name="Scheremetjew M."/>
            <person name="Finn R."/>
            <person name="Kale V."/>
            <person name="Holt S."/>
            <person name="Cochrane G."/>
            <person name="Meng A."/>
            <person name="Brown T."/>
            <person name="Cohen L."/>
        </authorList>
    </citation>
    <scope>NUCLEOTIDE SEQUENCE</scope>
    <source>
        <strain evidence="7">DIVA3 518/3/11/1/6</strain>
    </source>
</reference>
<dbReference type="CDD" id="cd07723">
    <property type="entry name" value="hydroxyacylglutathione_hydrolase_MBL-fold"/>
    <property type="match status" value="1"/>
</dbReference>
<keyword evidence="4" id="KW-0378">Hydrolase</keyword>
<evidence type="ECO:0000256" key="4">
    <source>
        <dbReference type="ARBA" id="ARBA00022801"/>
    </source>
</evidence>
<keyword evidence="3" id="KW-0479">Metal-binding</keyword>
<dbReference type="EMBL" id="HBKP01016716">
    <property type="protein sequence ID" value="CAE2227843.1"/>
    <property type="molecule type" value="Transcribed_RNA"/>
</dbReference>
<evidence type="ECO:0000256" key="1">
    <source>
        <dbReference type="ARBA" id="ARBA00001947"/>
    </source>
</evidence>
<dbReference type="InterPro" id="IPR032282">
    <property type="entry name" value="HAGH_C"/>
</dbReference>
<dbReference type="InterPro" id="IPR036866">
    <property type="entry name" value="RibonucZ/Hydroxyglut_hydro"/>
</dbReference>
<dbReference type="Pfam" id="PF00753">
    <property type="entry name" value="Lactamase_B"/>
    <property type="match status" value="1"/>
</dbReference>
<dbReference type="GO" id="GO:0046872">
    <property type="term" value="F:metal ion binding"/>
    <property type="evidence" value="ECO:0007669"/>
    <property type="project" value="UniProtKB-KW"/>
</dbReference>
<evidence type="ECO:0000259" key="6">
    <source>
        <dbReference type="SMART" id="SM00849"/>
    </source>
</evidence>
<dbReference type="AlphaFoldDB" id="A0A7S4IFF8"/>
<accession>A0A7S4IFF8</accession>
<dbReference type="PIRSF" id="PIRSF005457">
    <property type="entry name" value="Glx"/>
    <property type="match status" value="1"/>
</dbReference>
<evidence type="ECO:0000256" key="5">
    <source>
        <dbReference type="ARBA" id="ARBA00022833"/>
    </source>
</evidence>
<name>A0A7S4IFF8_9EUKA</name>
<dbReference type="Gene3D" id="3.60.15.10">
    <property type="entry name" value="Ribonuclease Z/Hydroxyacylglutathione hydrolase-like"/>
    <property type="match status" value="1"/>
</dbReference>
<dbReference type="HAMAP" id="MF_01374">
    <property type="entry name" value="Glyoxalase_2"/>
    <property type="match status" value="1"/>
</dbReference>
<comment type="similarity">
    <text evidence="2">Belongs to the metallo-beta-lactamase superfamily. Glyoxalase II family.</text>
</comment>
<protein>
    <recommendedName>
        <fullName evidence="6">Metallo-beta-lactamase domain-containing protein</fullName>
    </recommendedName>
</protein>
<dbReference type="PANTHER" id="PTHR11935">
    <property type="entry name" value="BETA LACTAMASE DOMAIN"/>
    <property type="match status" value="1"/>
</dbReference>
<dbReference type="InterPro" id="IPR035680">
    <property type="entry name" value="Clx_II_MBL"/>
</dbReference>
<dbReference type="GO" id="GO:0004416">
    <property type="term" value="F:hydroxyacylglutathione hydrolase activity"/>
    <property type="evidence" value="ECO:0007669"/>
    <property type="project" value="InterPro"/>
</dbReference>
<gene>
    <name evidence="7" type="ORF">VSP0166_LOCUS11852</name>
</gene>
<feature type="domain" description="Metallo-beta-lactamase" evidence="6">
    <location>
        <begin position="39"/>
        <end position="197"/>
    </location>
</feature>
<dbReference type="InterPro" id="IPR017782">
    <property type="entry name" value="Hydroxyacylglutathione_Hdrlase"/>
</dbReference>
<evidence type="ECO:0000256" key="3">
    <source>
        <dbReference type="ARBA" id="ARBA00022723"/>
    </source>
</evidence>
<keyword evidence="5" id="KW-0862">Zinc</keyword>
<dbReference type="SUPFAM" id="SSF56281">
    <property type="entry name" value="Metallo-hydrolase/oxidoreductase"/>
    <property type="match status" value="1"/>
</dbReference>
<sequence length="282" mass="32186">MFRNGIGRVAAWQRALRSFSTTILEDDQRKMLQVEMFSDNYSYLIIDKQSNTATAVDPAQPSVILKELAKQRVELRDILTTHHHWDHAGGNEELVRHFDGVCVYGGEKKIKALNRFVKDGDTFEVSGLEIQTISTPCHTAGHVTFFLPRTNPPVLFSGDTLFVGGCGRFFEGTAKQMLRALEKLAKLPKKTLVCCGHEYTVGNLEFAYGIDPYNIKLEEKLSWAQKQREKKKPTVPSTIAEELSYNPFMRVHDPDIRMNLQVPSEYSDDRVMEILRDMKNQM</sequence>
<comment type="cofactor">
    <cofactor evidence="1">
        <name>Zn(2+)</name>
        <dbReference type="ChEBI" id="CHEBI:29105"/>
    </cofactor>
</comment>
<dbReference type="Pfam" id="PF16123">
    <property type="entry name" value="HAGH_C"/>
    <property type="match status" value="1"/>
</dbReference>
<evidence type="ECO:0000313" key="7">
    <source>
        <dbReference type="EMBL" id="CAE2227843.1"/>
    </source>
</evidence>
<dbReference type="PANTHER" id="PTHR11935:SF116">
    <property type="entry name" value="HYDROLASE PNKD-RELATED"/>
    <property type="match status" value="1"/>
</dbReference>